<dbReference type="eggNOG" id="COG2318">
    <property type="taxonomic scope" value="Bacteria"/>
</dbReference>
<dbReference type="HOGENOM" id="CLU_109379_1_1_0"/>
<dbReference type="EMBL" id="CP000473">
    <property type="protein sequence ID" value="ABJ85677.1"/>
    <property type="molecule type" value="Genomic_DNA"/>
</dbReference>
<dbReference type="STRING" id="234267.Acid_4718"/>
<dbReference type="InParanoid" id="Q01XD8"/>
<name>Q01XD8_SOLUE</name>
<proteinExistence type="predicted"/>
<sequence length="191" mass="21403">MALPLVAADPHMTPGERAKALKYLEESQAEFLAAIDGVTDAQWRWKPAPERWSVGEVAEHIVTAEGSMWQKIQTALAAPANAQWETQTKGKTEIIEQVMAPRLGKATAPEPLVPKGDMTKAQVKARFQEQRAEFVKFTRETDAALKEHTSEHPFAMFNPLNAYQWLIYAPLHTMRHDKQIAEVKATAGYPK</sequence>
<dbReference type="SUPFAM" id="SSF109854">
    <property type="entry name" value="DinB/YfiT-like putative metalloenzymes"/>
    <property type="match status" value="1"/>
</dbReference>
<feature type="domain" description="DinB-like" evidence="1">
    <location>
        <begin position="24"/>
        <end position="180"/>
    </location>
</feature>
<dbReference type="InterPro" id="IPR034660">
    <property type="entry name" value="DinB/YfiT-like"/>
</dbReference>
<evidence type="ECO:0000313" key="2">
    <source>
        <dbReference type="EMBL" id="ABJ85677.1"/>
    </source>
</evidence>
<dbReference type="AlphaFoldDB" id="Q01XD8"/>
<evidence type="ECO:0000259" key="1">
    <source>
        <dbReference type="Pfam" id="PF12867"/>
    </source>
</evidence>
<dbReference type="Pfam" id="PF12867">
    <property type="entry name" value="DinB_2"/>
    <property type="match status" value="1"/>
</dbReference>
<dbReference type="KEGG" id="sus:Acid_4718"/>
<gene>
    <name evidence="2" type="ordered locus">Acid_4718</name>
</gene>
<reference evidence="2" key="1">
    <citation type="submission" date="2006-10" db="EMBL/GenBank/DDBJ databases">
        <title>Complete sequence of Solibacter usitatus Ellin6076.</title>
        <authorList>
            <consortium name="US DOE Joint Genome Institute"/>
            <person name="Copeland A."/>
            <person name="Lucas S."/>
            <person name="Lapidus A."/>
            <person name="Barry K."/>
            <person name="Detter J.C."/>
            <person name="Glavina del Rio T."/>
            <person name="Hammon N."/>
            <person name="Israni S."/>
            <person name="Dalin E."/>
            <person name="Tice H."/>
            <person name="Pitluck S."/>
            <person name="Thompson L.S."/>
            <person name="Brettin T."/>
            <person name="Bruce D."/>
            <person name="Han C."/>
            <person name="Tapia R."/>
            <person name="Gilna P."/>
            <person name="Schmutz J."/>
            <person name="Larimer F."/>
            <person name="Land M."/>
            <person name="Hauser L."/>
            <person name="Kyrpides N."/>
            <person name="Mikhailova N."/>
            <person name="Janssen P.H."/>
            <person name="Kuske C.R."/>
            <person name="Richardson P."/>
        </authorList>
    </citation>
    <scope>NUCLEOTIDE SEQUENCE</scope>
    <source>
        <strain evidence="2">Ellin6076</strain>
    </source>
</reference>
<accession>Q01XD8</accession>
<organism evidence="2">
    <name type="scientific">Solibacter usitatus (strain Ellin6076)</name>
    <dbReference type="NCBI Taxonomy" id="234267"/>
    <lineage>
        <taxon>Bacteria</taxon>
        <taxon>Pseudomonadati</taxon>
        <taxon>Acidobacteriota</taxon>
        <taxon>Terriglobia</taxon>
        <taxon>Bryobacterales</taxon>
        <taxon>Solibacteraceae</taxon>
        <taxon>Candidatus Solibacter</taxon>
    </lineage>
</organism>
<dbReference type="Gene3D" id="1.20.120.450">
    <property type="entry name" value="dinb family like domain"/>
    <property type="match status" value="1"/>
</dbReference>
<protein>
    <recommendedName>
        <fullName evidence="1">DinB-like domain-containing protein</fullName>
    </recommendedName>
</protein>
<dbReference type="InterPro" id="IPR024775">
    <property type="entry name" value="DinB-like"/>
</dbReference>